<protein>
    <submittedName>
        <fullName evidence="2">GPI-GlcNAc transferase complex, PIG-H component</fullName>
    </submittedName>
</protein>
<dbReference type="InterPro" id="IPR044215">
    <property type="entry name" value="PIG-H"/>
</dbReference>
<name>A0A9E7I126_9LILI</name>
<evidence type="ECO:0000313" key="2">
    <source>
        <dbReference type="EMBL" id="URE40648.1"/>
    </source>
</evidence>
<keyword evidence="1" id="KW-1133">Transmembrane helix</keyword>
<dbReference type="Proteomes" id="UP001055439">
    <property type="component" value="Chromosome 8"/>
</dbReference>
<dbReference type="AlphaFoldDB" id="A0A9E7I126"/>
<gene>
    <name evidence="2" type="ORF">MUK42_37225</name>
</gene>
<sequence>MSQGSLCHRKYNYNNLDGKGFFQAIDAHDVIVKKCRFKIFFSYFGVAVFLTITFYLIMMKDLCVSSIWKTLVCFLMAKVLHYNPVKNESVVIMPAFGVQLETHYWRLISPFWLLAFGVHARHVHVNQIQARNEVSGWEQWLRTQYESHQVDDVSWHTYE</sequence>
<evidence type="ECO:0000256" key="1">
    <source>
        <dbReference type="SAM" id="Phobius"/>
    </source>
</evidence>
<dbReference type="EMBL" id="CP097510">
    <property type="protein sequence ID" value="URE40648.1"/>
    <property type="molecule type" value="Genomic_DNA"/>
</dbReference>
<evidence type="ECO:0000313" key="3">
    <source>
        <dbReference type="Proteomes" id="UP001055439"/>
    </source>
</evidence>
<keyword evidence="2" id="KW-0808">Transferase</keyword>
<organism evidence="2 3">
    <name type="scientific">Musa troglodytarum</name>
    <name type="common">fe'i banana</name>
    <dbReference type="NCBI Taxonomy" id="320322"/>
    <lineage>
        <taxon>Eukaryota</taxon>
        <taxon>Viridiplantae</taxon>
        <taxon>Streptophyta</taxon>
        <taxon>Embryophyta</taxon>
        <taxon>Tracheophyta</taxon>
        <taxon>Spermatophyta</taxon>
        <taxon>Magnoliopsida</taxon>
        <taxon>Liliopsida</taxon>
        <taxon>Zingiberales</taxon>
        <taxon>Musaceae</taxon>
        <taxon>Musa</taxon>
    </lineage>
</organism>
<keyword evidence="3" id="KW-1185">Reference proteome</keyword>
<dbReference type="GO" id="GO:0000506">
    <property type="term" value="C:glycosylphosphatidylinositol-N-acetylglucosaminyltransferase (GPI-GnT) complex"/>
    <property type="evidence" value="ECO:0007669"/>
    <property type="project" value="InterPro"/>
</dbReference>
<keyword evidence="1" id="KW-0472">Membrane</keyword>
<keyword evidence="1" id="KW-0812">Transmembrane</keyword>
<dbReference type="GO" id="GO:0006506">
    <property type="term" value="P:GPI anchor biosynthetic process"/>
    <property type="evidence" value="ECO:0007669"/>
    <property type="project" value="InterPro"/>
</dbReference>
<dbReference type="GO" id="GO:0016740">
    <property type="term" value="F:transferase activity"/>
    <property type="evidence" value="ECO:0007669"/>
    <property type="project" value="UniProtKB-KW"/>
</dbReference>
<proteinExistence type="predicted"/>
<accession>A0A9E7I126</accession>
<dbReference type="PANTHER" id="PTHR15231">
    <property type="entry name" value="PHOSPHATIDYLINOSITOL N-ACETYLGLUCOSAMINYLTRANSFERASE SUBUNIT H"/>
    <property type="match status" value="1"/>
</dbReference>
<dbReference type="PANTHER" id="PTHR15231:SF1">
    <property type="entry name" value="PHOSPHATIDYLINOSITOL N-ACETYLGLUCOSAMINYLTRANSFERASE SUBUNIT H"/>
    <property type="match status" value="1"/>
</dbReference>
<reference evidence="2" key="1">
    <citation type="submission" date="2022-05" db="EMBL/GenBank/DDBJ databases">
        <title>The Musa troglodytarum L. genome provides insights into the mechanism of non-climacteric behaviour and enrichment of carotenoids.</title>
        <authorList>
            <person name="Wang J."/>
        </authorList>
    </citation>
    <scope>NUCLEOTIDE SEQUENCE</scope>
    <source>
        <tissue evidence="2">Leaf</tissue>
    </source>
</reference>
<feature type="transmembrane region" description="Helical" evidence="1">
    <location>
        <begin position="40"/>
        <end position="58"/>
    </location>
</feature>